<dbReference type="STRING" id="670307.HYPDE_37058"/>
<keyword evidence="9" id="KW-0812">Transmembrane</keyword>
<keyword evidence="8" id="KW-0175">Coiled coil</keyword>
<dbReference type="eggNOG" id="COG5278">
    <property type="taxonomic scope" value="Bacteria"/>
</dbReference>
<reference evidence="11 12" key="1">
    <citation type="journal article" date="2013" name="Genome Announc.">
        <title>Genome sequences for three denitrifying bacterial strains isolated from a uranium- and nitrate-contaminated subsurface environment.</title>
        <authorList>
            <person name="Venkatramanan R."/>
            <person name="Prakash O."/>
            <person name="Woyke T."/>
            <person name="Chain P."/>
            <person name="Goodwin L.A."/>
            <person name="Watson D."/>
            <person name="Brooks S."/>
            <person name="Kostka J.E."/>
            <person name="Green S.J."/>
        </authorList>
    </citation>
    <scope>NUCLEOTIDE SEQUENCE [LARGE SCALE GENOMIC DNA]</scope>
    <source>
        <strain evidence="11 12">1NES1</strain>
    </source>
</reference>
<dbReference type="InterPro" id="IPR011495">
    <property type="entry name" value="Sig_transdc_His_kin_sub2_dim/P"/>
</dbReference>
<evidence type="ECO:0000256" key="7">
    <source>
        <dbReference type="ARBA" id="ARBA00022840"/>
    </source>
</evidence>
<keyword evidence="6 11" id="KW-0418">Kinase</keyword>
<dbReference type="PROSITE" id="PS50109">
    <property type="entry name" value="HIS_KIN"/>
    <property type="match status" value="1"/>
</dbReference>
<proteinExistence type="predicted"/>
<evidence type="ECO:0000256" key="4">
    <source>
        <dbReference type="ARBA" id="ARBA00022679"/>
    </source>
</evidence>
<evidence type="ECO:0000256" key="5">
    <source>
        <dbReference type="ARBA" id="ARBA00022741"/>
    </source>
</evidence>
<dbReference type="RefSeq" id="WP_015599099.1">
    <property type="nucleotide sequence ID" value="NC_021172.1"/>
</dbReference>
<feature type="transmembrane region" description="Helical" evidence="9">
    <location>
        <begin position="180"/>
        <end position="202"/>
    </location>
</feature>
<dbReference type="InterPro" id="IPR005467">
    <property type="entry name" value="His_kinase_dom"/>
</dbReference>
<dbReference type="EC" id="2.7.13.3" evidence="2"/>
<accession>N0B7U8</accession>
<dbReference type="InterPro" id="IPR036890">
    <property type="entry name" value="HATPase_C_sf"/>
</dbReference>
<evidence type="ECO:0000256" key="6">
    <source>
        <dbReference type="ARBA" id="ARBA00022777"/>
    </source>
</evidence>
<name>N0B7U8_9HYPH</name>
<dbReference type="HOGENOM" id="CLU_045942_0_0_5"/>
<dbReference type="SMART" id="SM00387">
    <property type="entry name" value="HATPase_c"/>
    <property type="match status" value="1"/>
</dbReference>
<keyword evidence="3" id="KW-0597">Phosphoprotein</keyword>
<evidence type="ECO:0000256" key="3">
    <source>
        <dbReference type="ARBA" id="ARBA00022553"/>
    </source>
</evidence>
<feature type="coiled-coil region" evidence="8">
    <location>
        <begin position="226"/>
        <end position="260"/>
    </location>
</feature>
<dbReference type="Pfam" id="PF07568">
    <property type="entry name" value="HisKA_2"/>
    <property type="match status" value="1"/>
</dbReference>
<dbReference type="eggNOG" id="COG3920">
    <property type="taxonomic scope" value="Bacteria"/>
</dbReference>
<organism evidence="11 12">
    <name type="scientific">Hyphomicrobium denitrificans 1NES1</name>
    <dbReference type="NCBI Taxonomy" id="670307"/>
    <lineage>
        <taxon>Bacteria</taxon>
        <taxon>Pseudomonadati</taxon>
        <taxon>Pseudomonadota</taxon>
        <taxon>Alphaproteobacteria</taxon>
        <taxon>Hyphomicrobiales</taxon>
        <taxon>Hyphomicrobiaceae</taxon>
        <taxon>Hyphomicrobium</taxon>
    </lineage>
</organism>
<evidence type="ECO:0000256" key="9">
    <source>
        <dbReference type="SAM" id="Phobius"/>
    </source>
</evidence>
<dbReference type="GO" id="GO:0005524">
    <property type="term" value="F:ATP binding"/>
    <property type="evidence" value="ECO:0007669"/>
    <property type="project" value="UniProtKB-KW"/>
</dbReference>
<dbReference type="Gene3D" id="3.30.565.10">
    <property type="entry name" value="Histidine kinase-like ATPase, C-terminal domain"/>
    <property type="match status" value="1"/>
</dbReference>
<keyword evidence="4" id="KW-0808">Transferase</keyword>
<dbReference type="Pfam" id="PF05227">
    <property type="entry name" value="CHASE3"/>
    <property type="match status" value="1"/>
</dbReference>
<evidence type="ECO:0000256" key="1">
    <source>
        <dbReference type="ARBA" id="ARBA00000085"/>
    </source>
</evidence>
<dbReference type="InterPro" id="IPR007891">
    <property type="entry name" value="CHASE3"/>
</dbReference>
<dbReference type="CDD" id="cd19410">
    <property type="entry name" value="HK9-like_sensor"/>
    <property type="match status" value="1"/>
</dbReference>
<dbReference type="EMBL" id="CP005587">
    <property type="protein sequence ID" value="AGK59083.1"/>
    <property type="molecule type" value="Genomic_DNA"/>
</dbReference>
<dbReference type="Pfam" id="PF02518">
    <property type="entry name" value="HATPase_c"/>
    <property type="match status" value="1"/>
</dbReference>
<dbReference type="KEGG" id="hdt:HYPDE_37058"/>
<dbReference type="InterPro" id="IPR003594">
    <property type="entry name" value="HATPase_dom"/>
</dbReference>
<keyword evidence="9" id="KW-1133">Transmembrane helix</keyword>
<evidence type="ECO:0000313" key="12">
    <source>
        <dbReference type="Proteomes" id="UP000005952"/>
    </source>
</evidence>
<evidence type="ECO:0000256" key="2">
    <source>
        <dbReference type="ARBA" id="ARBA00012438"/>
    </source>
</evidence>
<dbReference type="OrthoDB" id="9767435at2"/>
<dbReference type="SUPFAM" id="SSF55874">
    <property type="entry name" value="ATPase domain of HSP90 chaperone/DNA topoisomerase II/histidine kinase"/>
    <property type="match status" value="1"/>
</dbReference>
<protein>
    <recommendedName>
        <fullName evidence="2">histidine kinase</fullName>
        <ecNumber evidence="2">2.7.13.3</ecNumber>
    </recommendedName>
</protein>
<dbReference type="Proteomes" id="UP000005952">
    <property type="component" value="Chromosome"/>
</dbReference>
<feature type="domain" description="Histidine kinase" evidence="10">
    <location>
        <begin position="256"/>
        <end position="458"/>
    </location>
</feature>
<gene>
    <name evidence="11" type="ORF">HYPDE_37058</name>
</gene>
<keyword evidence="7" id="KW-0067">ATP-binding</keyword>
<comment type="catalytic activity">
    <reaction evidence="1">
        <text>ATP + protein L-histidine = ADP + protein N-phospho-L-histidine.</text>
        <dbReference type="EC" id="2.7.13.3"/>
    </reaction>
</comment>
<evidence type="ECO:0000313" key="11">
    <source>
        <dbReference type="EMBL" id="AGK59083.1"/>
    </source>
</evidence>
<dbReference type="PANTHER" id="PTHR41523">
    <property type="entry name" value="TWO-COMPONENT SYSTEM SENSOR PROTEIN"/>
    <property type="match status" value="1"/>
</dbReference>
<keyword evidence="12" id="KW-1185">Reference proteome</keyword>
<keyword evidence="9" id="KW-0472">Membrane</keyword>
<dbReference type="GO" id="GO:0004673">
    <property type="term" value="F:protein histidine kinase activity"/>
    <property type="evidence" value="ECO:0007669"/>
    <property type="project" value="UniProtKB-EC"/>
</dbReference>
<feature type="transmembrane region" description="Helical" evidence="9">
    <location>
        <begin position="12"/>
        <end position="30"/>
    </location>
</feature>
<dbReference type="PANTHER" id="PTHR41523:SF8">
    <property type="entry name" value="ETHYLENE RESPONSE SENSOR PROTEIN"/>
    <property type="match status" value="1"/>
</dbReference>
<evidence type="ECO:0000256" key="8">
    <source>
        <dbReference type="SAM" id="Coils"/>
    </source>
</evidence>
<keyword evidence="5" id="KW-0547">Nucleotide-binding</keyword>
<sequence length="476" mass="52071">MALSTSSIPRTLAIWIMLAVLSGLAALAAWRWTVTAADGVTHTLLVQQELSNWLSAVQDLETGQRGYLLTHNPQYLEPYQSARKSLDSIHEVLTSLVGDSPQQLATIQEINKTLQERLAVIDKNLAEIDTGRSGAPAGQAAGNGLGMQIMDRLRHQISTAKKQEKSLFAKRLDQFKSRSFWLLAAMLSTLLASAGLAMIALIHERQRAAALELTALTLSTTNRALEKHVEARTEELAIERDRAEAERERAEALLRDVTHRIGNTLALVVGFINLHIRHTTDPISVRTLTGARDRIHAIASAQRRINVVNDLELVRIDTLIQAVMADVVAAAAEDRIALNVEIPPLLAPAQVATSLCVLTQEFVVNSLKHAFEGETEGIINVRMRKEGDNGAELVIEDNGKGWLHRQPTDLDETEIEGLGTKIANMLTRQFSGSISYDSAFEGAARPGTRVTVHLTELTLSAALQEDPDNQKSRSSG</sequence>
<evidence type="ECO:0000259" key="10">
    <source>
        <dbReference type="PROSITE" id="PS50109"/>
    </source>
</evidence>
<dbReference type="AlphaFoldDB" id="N0B7U8"/>